<accession>A0A1L7CQV3</accession>
<dbReference type="KEGG" id="cfk:CFRA_01755"/>
<dbReference type="STRING" id="1437875.CFRA_01755"/>
<reference evidence="2 3" key="1">
    <citation type="submission" date="2014-08" db="EMBL/GenBank/DDBJ databases">
        <title>Complete genome sequence of Corynebacterium frankenforstense ST18(T) (=DSM 45800(T)), isolated from raw cow milk.</title>
        <authorList>
            <person name="Ruckert C."/>
            <person name="Albersmeier A."/>
            <person name="Winkler A."/>
            <person name="Lipski A."/>
            <person name="Kalinowski J."/>
        </authorList>
    </citation>
    <scope>NUCLEOTIDE SEQUENCE [LARGE SCALE GENOMIC DNA]</scope>
    <source>
        <strain evidence="2 3">ST18</strain>
    </source>
</reference>
<feature type="transmembrane region" description="Helical" evidence="1">
    <location>
        <begin position="107"/>
        <end position="132"/>
    </location>
</feature>
<sequence>MDGGGLRKRVRQFIVALYVLACLGCAAMVIGPALNDRTIDANPGRALAEVTDVGWRRTTVDYQDAEGIFHSPPGGVAYPGGLQEGQRVWVTYAVDDPDLVKVEGREWTLALTPAISSWLVCTVVAGLSWWLAGTVGAGRRRG</sequence>
<dbReference type="Proteomes" id="UP000185434">
    <property type="component" value="Chromosome"/>
</dbReference>
<keyword evidence="1" id="KW-1133">Transmembrane helix</keyword>
<keyword evidence="1" id="KW-0812">Transmembrane</keyword>
<gene>
    <name evidence="2" type="ORF">CFRA_01755</name>
</gene>
<protein>
    <submittedName>
        <fullName evidence="2">Membrane protein</fullName>
    </submittedName>
</protein>
<proteinExistence type="predicted"/>
<keyword evidence="3" id="KW-1185">Reference proteome</keyword>
<dbReference type="EMBL" id="CP009247">
    <property type="protein sequence ID" value="APT88212.1"/>
    <property type="molecule type" value="Genomic_DNA"/>
</dbReference>
<feature type="transmembrane region" description="Helical" evidence="1">
    <location>
        <begin position="12"/>
        <end position="34"/>
    </location>
</feature>
<evidence type="ECO:0000256" key="1">
    <source>
        <dbReference type="SAM" id="Phobius"/>
    </source>
</evidence>
<dbReference type="RefSeq" id="WP_075663184.1">
    <property type="nucleotide sequence ID" value="NZ_CP009247.1"/>
</dbReference>
<keyword evidence="1" id="KW-0472">Membrane</keyword>
<evidence type="ECO:0000313" key="3">
    <source>
        <dbReference type="Proteomes" id="UP000185434"/>
    </source>
</evidence>
<name>A0A1L7CQV3_9CORY</name>
<dbReference type="AlphaFoldDB" id="A0A1L7CQV3"/>
<organism evidence="2 3">
    <name type="scientific">Corynebacterium frankenforstense DSM 45800</name>
    <dbReference type="NCBI Taxonomy" id="1437875"/>
    <lineage>
        <taxon>Bacteria</taxon>
        <taxon>Bacillati</taxon>
        <taxon>Actinomycetota</taxon>
        <taxon>Actinomycetes</taxon>
        <taxon>Mycobacteriales</taxon>
        <taxon>Corynebacteriaceae</taxon>
        <taxon>Corynebacterium</taxon>
    </lineage>
</organism>
<dbReference type="OrthoDB" id="4426042at2"/>
<evidence type="ECO:0000313" key="2">
    <source>
        <dbReference type="EMBL" id="APT88212.1"/>
    </source>
</evidence>